<protein>
    <submittedName>
        <fullName evidence="2">Uncharacterized protein</fullName>
    </submittedName>
</protein>
<name>A0A645GJB9_9ZZZZ</name>
<dbReference type="AlphaFoldDB" id="A0A645GJB9"/>
<comment type="caution">
    <text evidence="2">The sequence shown here is derived from an EMBL/GenBank/DDBJ whole genome shotgun (WGS) entry which is preliminary data.</text>
</comment>
<feature type="region of interest" description="Disordered" evidence="1">
    <location>
        <begin position="48"/>
        <end position="68"/>
    </location>
</feature>
<sequence>MMVVESFKKNKYVLPVWNLSERFTQLSLSPSFLSPTMEDETVITRADVPSSSMDSPAAVPMTTMSASE</sequence>
<evidence type="ECO:0000256" key="1">
    <source>
        <dbReference type="SAM" id="MobiDB-lite"/>
    </source>
</evidence>
<accession>A0A645GJB9</accession>
<organism evidence="2">
    <name type="scientific">bioreactor metagenome</name>
    <dbReference type="NCBI Taxonomy" id="1076179"/>
    <lineage>
        <taxon>unclassified sequences</taxon>
        <taxon>metagenomes</taxon>
        <taxon>ecological metagenomes</taxon>
    </lineage>
</organism>
<proteinExistence type="predicted"/>
<reference evidence="2" key="1">
    <citation type="submission" date="2019-08" db="EMBL/GenBank/DDBJ databases">
        <authorList>
            <person name="Kucharzyk K."/>
            <person name="Murdoch R.W."/>
            <person name="Higgins S."/>
            <person name="Loffler F."/>
        </authorList>
    </citation>
    <scope>NUCLEOTIDE SEQUENCE</scope>
</reference>
<dbReference type="EMBL" id="VSSQ01075281">
    <property type="protein sequence ID" value="MPN25919.1"/>
    <property type="molecule type" value="Genomic_DNA"/>
</dbReference>
<evidence type="ECO:0000313" key="2">
    <source>
        <dbReference type="EMBL" id="MPN25919.1"/>
    </source>
</evidence>
<gene>
    <name evidence="2" type="ORF">SDC9_173340</name>
</gene>